<dbReference type="EMBL" id="CP090172">
    <property type="protein sequence ID" value="UJO22490.1"/>
    <property type="molecule type" value="Genomic_DNA"/>
</dbReference>
<name>A0A9Q8PHG6_PASFU</name>
<keyword evidence="2" id="KW-0812">Transmembrane</keyword>
<dbReference type="GeneID" id="71992122"/>
<gene>
    <name evidence="3" type="ORF">CLAFUR5_12244</name>
</gene>
<feature type="region of interest" description="Disordered" evidence="1">
    <location>
        <begin position="21"/>
        <end position="61"/>
    </location>
</feature>
<dbReference type="OMA" id="MNIAKMF"/>
<dbReference type="AlphaFoldDB" id="A0A9Q8PHG6"/>
<evidence type="ECO:0000256" key="1">
    <source>
        <dbReference type="SAM" id="MobiDB-lite"/>
    </source>
</evidence>
<evidence type="ECO:0000313" key="4">
    <source>
        <dbReference type="Proteomes" id="UP000756132"/>
    </source>
</evidence>
<dbReference type="OrthoDB" id="5398396at2759"/>
<feature type="transmembrane region" description="Helical" evidence="2">
    <location>
        <begin position="133"/>
        <end position="152"/>
    </location>
</feature>
<keyword evidence="2" id="KW-0472">Membrane</keyword>
<sequence length="206" mass="21728">MGLFDDGRSYSAPDGFLGVSRSTHGSHSRGVSPARSVGGRSTKSQGYFVKPSANSHYSSSRPGYARSASGGFFGGGSKNYGYGGGSRGIFGGGGGSSYYKRRPRDGYIQFLVHKLQRMIKDLWYYARRHPVKAFFAVIVPLLSAGGAIHGLLRQFGIRMPFGLDGATRHGGGGYYGSSGYSSRGGGGLMDQFGGMSGVMGIARAFM</sequence>
<keyword evidence="4" id="KW-1185">Reference proteome</keyword>
<protein>
    <submittedName>
        <fullName evidence="3">Uncharacterized protein</fullName>
    </submittedName>
</protein>
<feature type="compositionally biased region" description="Polar residues" evidence="1">
    <location>
        <begin position="52"/>
        <end position="61"/>
    </location>
</feature>
<dbReference type="KEGG" id="ffu:CLAFUR5_12244"/>
<reference evidence="3" key="1">
    <citation type="submission" date="2021-12" db="EMBL/GenBank/DDBJ databases">
        <authorList>
            <person name="Zaccaron A."/>
            <person name="Stergiopoulos I."/>
        </authorList>
    </citation>
    <scope>NUCLEOTIDE SEQUENCE</scope>
    <source>
        <strain evidence="3">Race5_Kim</strain>
    </source>
</reference>
<dbReference type="RefSeq" id="XP_047766856.1">
    <property type="nucleotide sequence ID" value="XM_047911392.1"/>
</dbReference>
<evidence type="ECO:0000313" key="3">
    <source>
        <dbReference type="EMBL" id="UJO22490.1"/>
    </source>
</evidence>
<organism evidence="3 4">
    <name type="scientific">Passalora fulva</name>
    <name type="common">Tomato leaf mold</name>
    <name type="synonym">Cladosporium fulvum</name>
    <dbReference type="NCBI Taxonomy" id="5499"/>
    <lineage>
        <taxon>Eukaryota</taxon>
        <taxon>Fungi</taxon>
        <taxon>Dikarya</taxon>
        <taxon>Ascomycota</taxon>
        <taxon>Pezizomycotina</taxon>
        <taxon>Dothideomycetes</taxon>
        <taxon>Dothideomycetidae</taxon>
        <taxon>Mycosphaerellales</taxon>
        <taxon>Mycosphaerellaceae</taxon>
        <taxon>Fulvia</taxon>
    </lineage>
</organism>
<keyword evidence="2" id="KW-1133">Transmembrane helix</keyword>
<dbReference type="Proteomes" id="UP000756132">
    <property type="component" value="Chromosome 10"/>
</dbReference>
<accession>A0A9Q8PHG6</accession>
<proteinExistence type="predicted"/>
<evidence type="ECO:0000256" key="2">
    <source>
        <dbReference type="SAM" id="Phobius"/>
    </source>
</evidence>
<reference evidence="3" key="2">
    <citation type="journal article" date="2022" name="Microb. Genom.">
        <title>A chromosome-scale genome assembly of the tomato pathogen Cladosporium fulvum reveals a compartmentalized genome architecture and the presence of a dispensable chromosome.</title>
        <authorList>
            <person name="Zaccaron A.Z."/>
            <person name="Chen L.H."/>
            <person name="Samaras A."/>
            <person name="Stergiopoulos I."/>
        </authorList>
    </citation>
    <scope>NUCLEOTIDE SEQUENCE</scope>
    <source>
        <strain evidence="3">Race5_Kim</strain>
    </source>
</reference>